<name>A0A515D2L2_SERLI</name>
<proteinExistence type="predicted"/>
<gene>
    <name evidence="1" type="ORF">EGO53_24030</name>
</gene>
<sequence length="121" mass="14080">MTLSAKLWIAWGPWVDTFAQIRESMLGFLYIEKPENYLKASKSAVFRLVYTFANRFRFSQKTLSVLYMRLTLFTNKAGIPVVDLYKSIHRTPNSWGNLTLFGVILELSGTFRYSKSRKNPE</sequence>
<dbReference type="EMBL" id="CP033893">
    <property type="protein sequence ID" value="QDL34651.1"/>
    <property type="molecule type" value="Genomic_DNA"/>
</dbReference>
<reference evidence="1 2" key="1">
    <citation type="submission" date="2018-11" db="EMBL/GenBank/DDBJ databases">
        <title>The first complete genome of Serratia liquefaciens isolated from metalophyte plant revel distinctness adaptive mechanisms in an extreme habitat.</title>
        <authorList>
            <person name="Caneschi W.L."/>
            <person name="Sanchez A.B."/>
            <person name="Felestrino E.B."/>
            <person name="Assis R.A.B."/>
            <person name="Lemes C.G.C."/>
            <person name="Cordeiro I.F."/>
            <person name="Fonseca N.P."/>
            <person name="Villa M."/>
            <person name="Vieira I.T."/>
            <person name="Moraes L.A."/>
            <person name="Kamino L.H.Y."/>
            <person name="do Carmo F."/>
            <person name="Garcia C.M."/>
            <person name="Almeida N.F."/>
            <person name="Silva R.S."/>
            <person name="Ferro J.A."/>
            <person name="Ferro M.I.T."/>
            <person name="Varani A.M."/>
            <person name="Ferreira R.M."/>
            <person name="dos Santos V.L."/>
            <person name="Silva U.C."/>
            <person name="Setubal J.C."/>
            <person name="Moreira L.M."/>
        </authorList>
    </citation>
    <scope>NUCLEOTIDE SEQUENCE [LARGE SCALE GENOMIC DNA]</scope>
    <source>
        <strain evidence="1 2">FG3</strain>
    </source>
</reference>
<accession>A0A515D2L2</accession>
<evidence type="ECO:0000313" key="1">
    <source>
        <dbReference type="EMBL" id="QDL34651.1"/>
    </source>
</evidence>
<evidence type="ECO:0000313" key="2">
    <source>
        <dbReference type="Proteomes" id="UP000317572"/>
    </source>
</evidence>
<dbReference type="Proteomes" id="UP000317572">
    <property type="component" value="Chromosome"/>
</dbReference>
<organism evidence="1 2">
    <name type="scientific">Serratia liquefaciens</name>
    <dbReference type="NCBI Taxonomy" id="614"/>
    <lineage>
        <taxon>Bacteria</taxon>
        <taxon>Pseudomonadati</taxon>
        <taxon>Pseudomonadota</taxon>
        <taxon>Gammaproteobacteria</taxon>
        <taxon>Enterobacterales</taxon>
        <taxon>Yersiniaceae</taxon>
        <taxon>Serratia</taxon>
    </lineage>
</organism>
<dbReference type="AlphaFoldDB" id="A0A515D2L2"/>
<protein>
    <submittedName>
        <fullName evidence="1">Uncharacterized protein</fullName>
    </submittedName>
</protein>